<keyword evidence="2" id="KW-1185">Reference proteome</keyword>
<gene>
    <name evidence="1" type="ORF">dnm_086460</name>
</gene>
<evidence type="ECO:0000313" key="2">
    <source>
        <dbReference type="Proteomes" id="UP000663722"/>
    </source>
</evidence>
<dbReference type="Proteomes" id="UP000663722">
    <property type="component" value="Chromosome"/>
</dbReference>
<proteinExistence type="predicted"/>
<dbReference type="KEGG" id="dmm:dnm_086460"/>
<protein>
    <submittedName>
        <fullName evidence="1">Uncharacterized protein</fullName>
    </submittedName>
</protein>
<name>A0A975GTW8_9BACT</name>
<accession>A0A975GTW8</accession>
<sequence>MSYSVIRSKASEYPIFFRSDESYRDLFDNDFISLLKILTS</sequence>
<dbReference type="EMBL" id="CP061800">
    <property type="protein sequence ID" value="QTA92563.1"/>
    <property type="molecule type" value="Genomic_DNA"/>
</dbReference>
<evidence type="ECO:0000313" key="1">
    <source>
        <dbReference type="EMBL" id="QTA92563.1"/>
    </source>
</evidence>
<dbReference type="AlphaFoldDB" id="A0A975GTW8"/>
<organism evidence="1 2">
    <name type="scientific">Desulfonema magnum</name>
    <dbReference type="NCBI Taxonomy" id="45655"/>
    <lineage>
        <taxon>Bacteria</taxon>
        <taxon>Pseudomonadati</taxon>
        <taxon>Thermodesulfobacteriota</taxon>
        <taxon>Desulfobacteria</taxon>
        <taxon>Desulfobacterales</taxon>
        <taxon>Desulfococcaceae</taxon>
        <taxon>Desulfonema</taxon>
    </lineage>
</organism>
<reference evidence="1" key="1">
    <citation type="journal article" date="2021" name="Microb. Physiol.">
        <title>Proteogenomic Insights into the Physiology of Marine, Sulfate-Reducing, Filamentous Desulfonema limicola and Desulfonema magnum.</title>
        <authorList>
            <person name="Schnaars V."/>
            <person name="Wohlbrand L."/>
            <person name="Scheve S."/>
            <person name="Hinrichs C."/>
            <person name="Reinhardt R."/>
            <person name="Rabus R."/>
        </authorList>
    </citation>
    <scope>NUCLEOTIDE SEQUENCE</scope>
    <source>
        <strain evidence="1">4be13</strain>
    </source>
</reference>